<dbReference type="RefSeq" id="WP_062774577.1">
    <property type="nucleotide sequence ID" value="NZ_CP015588.1"/>
</dbReference>
<sequence length="64" mass="6871">MRTKPIMFKRMLRSVLVTTFSAGLALGGVTILDLSWNSQPADVATVAVPKSDLSWNVLPKGGRA</sequence>
<gene>
    <name evidence="1" type="ORF">A7J05_17285</name>
</gene>
<name>A0ABM6GTL4_9ACTN</name>
<keyword evidence="2" id="KW-1185">Reference proteome</keyword>
<protein>
    <submittedName>
        <fullName evidence="1">Uncharacterized protein</fullName>
    </submittedName>
</protein>
<evidence type="ECO:0000313" key="2">
    <source>
        <dbReference type="Proteomes" id="UP000187191"/>
    </source>
</evidence>
<dbReference type="EMBL" id="CP015588">
    <property type="protein sequence ID" value="APY87249.1"/>
    <property type="molecule type" value="Genomic_DNA"/>
</dbReference>
<organism evidence="1 2">
    <name type="scientific">Streptomyces alfalfae</name>
    <dbReference type="NCBI Taxonomy" id="1642299"/>
    <lineage>
        <taxon>Bacteria</taxon>
        <taxon>Bacillati</taxon>
        <taxon>Actinomycetota</taxon>
        <taxon>Actinomycetes</taxon>
        <taxon>Kitasatosporales</taxon>
        <taxon>Streptomycetaceae</taxon>
        <taxon>Streptomyces</taxon>
    </lineage>
</organism>
<dbReference type="Proteomes" id="UP000187191">
    <property type="component" value="Chromosome"/>
</dbReference>
<proteinExistence type="predicted"/>
<reference evidence="1 2" key="1">
    <citation type="submission" date="2016-05" db="EMBL/GenBank/DDBJ databases">
        <authorList>
            <person name="Gu J."/>
        </authorList>
    </citation>
    <scope>NUCLEOTIDE SEQUENCE [LARGE SCALE GENOMIC DNA]</scope>
    <source>
        <strain evidence="1 2">ACCC40021</strain>
    </source>
</reference>
<evidence type="ECO:0000313" key="1">
    <source>
        <dbReference type="EMBL" id="APY87249.1"/>
    </source>
</evidence>
<accession>A0ABM6GTL4</accession>